<sequence>MADKCGDHHKQLKSVSALLCHSRTKVRALILRRPLTPQSWIPEQNVSAQNQEATNEPVRNGYADCRSPTSDFSRYPSLCSVREYQKKSYIVHYEHRSIV</sequence>
<evidence type="ECO:0000313" key="2">
    <source>
        <dbReference type="EMBL" id="KAG7425930.1"/>
    </source>
</evidence>
<feature type="compositionally biased region" description="Polar residues" evidence="1">
    <location>
        <begin position="44"/>
        <end position="54"/>
    </location>
</feature>
<reference evidence="2" key="1">
    <citation type="submission" date="2021-04" db="EMBL/GenBank/DDBJ databases">
        <title>First draft genome resource for Brassicaceae pathogens Fusarium oxysporum f. sp. raphani and Fusarium oxysporum f. sp. rapae.</title>
        <authorList>
            <person name="Asai S."/>
        </authorList>
    </citation>
    <scope>NUCLEOTIDE SEQUENCE</scope>
    <source>
        <strain evidence="2">Tf1262</strain>
    </source>
</reference>
<name>A0A8J5U246_FUSOX</name>
<dbReference type="Proteomes" id="UP000693942">
    <property type="component" value="Unassembled WGS sequence"/>
</dbReference>
<proteinExistence type="predicted"/>
<evidence type="ECO:0000313" key="3">
    <source>
        <dbReference type="Proteomes" id="UP000693942"/>
    </source>
</evidence>
<comment type="caution">
    <text evidence="2">The sequence shown here is derived from an EMBL/GenBank/DDBJ whole genome shotgun (WGS) entry which is preliminary data.</text>
</comment>
<gene>
    <name evidence="2" type="ORF">Forpi1262_v012131</name>
</gene>
<dbReference type="AlphaFoldDB" id="A0A8J5U246"/>
<dbReference type="EMBL" id="JAELUR010000010">
    <property type="protein sequence ID" value="KAG7425930.1"/>
    <property type="molecule type" value="Genomic_DNA"/>
</dbReference>
<feature type="region of interest" description="Disordered" evidence="1">
    <location>
        <begin position="44"/>
        <end position="65"/>
    </location>
</feature>
<evidence type="ECO:0000256" key="1">
    <source>
        <dbReference type="SAM" id="MobiDB-lite"/>
    </source>
</evidence>
<protein>
    <submittedName>
        <fullName evidence="2">Uncharacterized protein</fullName>
    </submittedName>
</protein>
<organism evidence="2 3">
    <name type="scientific">Fusarium oxysporum f. sp. raphani</name>
    <dbReference type="NCBI Taxonomy" id="96318"/>
    <lineage>
        <taxon>Eukaryota</taxon>
        <taxon>Fungi</taxon>
        <taxon>Dikarya</taxon>
        <taxon>Ascomycota</taxon>
        <taxon>Pezizomycotina</taxon>
        <taxon>Sordariomycetes</taxon>
        <taxon>Hypocreomycetidae</taxon>
        <taxon>Hypocreales</taxon>
        <taxon>Nectriaceae</taxon>
        <taxon>Fusarium</taxon>
        <taxon>Fusarium oxysporum species complex</taxon>
    </lineage>
</organism>
<accession>A0A8J5U246</accession>